<accession>A0A8T0PK72</accession>
<evidence type="ECO:0000259" key="5">
    <source>
        <dbReference type="Pfam" id="PF23598"/>
    </source>
</evidence>
<feature type="domain" description="Disease resistance R13L4/SHOC-2-like LRR" evidence="5">
    <location>
        <begin position="497"/>
        <end position="611"/>
    </location>
</feature>
<reference evidence="6" key="1">
    <citation type="submission" date="2020-05" db="EMBL/GenBank/DDBJ databases">
        <title>WGS assembly of Panicum virgatum.</title>
        <authorList>
            <person name="Lovell J.T."/>
            <person name="Jenkins J."/>
            <person name="Shu S."/>
            <person name="Juenger T.E."/>
            <person name="Schmutz J."/>
        </authorList>
    </citation>
    <scope>NUCLEOTIDE SEQUENCE</scope>
    <source>
        <strain evidence="6">AP13</strain>
    </source>
</reference>
<evidence type="ECO:0000256" key="1">
    <source>
        <dbReference type="ARBA" id="ARBA00022737"/>
    </source>
</evidence>
<evidence type="ECO:0000259" key="4">
    <source>
        <dbReference type="Pfam" id="PF23559"/>
    </source>
</evidence>
<dbReference type="Pfam" id="PF00931">
    <property type="entry name" value="NB-ARC"/>
    <property type="match status" value="1"/>
</dbReference>
<feature type="domain" description="Disease resistance protein winged helix" evidence="4">
    <location>
        <begin position="368"/>
        <end position="425"/>
    </location>
</feature>
<dbReference type="GO" id="GO:0043531">
    <property type="term" value="F:ADP binding"/>
    <property type="evidence" value="ECO:0007669"/>
    <property type="project" value="InterPro"/>
</dbReference>
<dbReference type="PANTHER" id="PTHR23155">
    <property type="entry name" value="DISEASE RESISTANCE PROTEIN RP"/>
    <property type="match status" value="1"/>
</dbReference>
<evidence type="ECO:0000313" key="6">
    <source>
        <dbReference type="EMBL" id="KAG2558694.1"/>
    </source>
</evidence>
<dbReference type="PANTHER" id="PTHR23155:SF1135">
    <property type="entry name" value="OS08G0246300 PROTEIN"/>
    <property type="match status" value="1"/>
</dbReference>
<dbReference type="InterPro" id="IPR044974">
    <property type="entry name" value="Disease_R_plants"/>
</dbReference>
<keyword evidence="1" id="KW-0677">Repeat</keyword>
<dbReference type="GO" id="GO:0098542">
    <property type="term" value="P:defense response to other organism"/>
    <property type="evidence" value="ECO:0007669"/>
    <property type="project" value="TreeGrafter"/>
</dbReference>
<gene>
    <name evidence="6" type="ORF">PVAP13_8NG347600</name>
</gene>
<dbReference type="SUPFAM" id="SSF52047">
    <property type="entry name" value="RNI-like"/>
    <property type="match status" value="1"/>
</dbReference>
<dbReference type="SUPFAM" id="SSF52540">
    <property type="entry name" value="P-loop containing nucleoside triphosphate hydrolases"/>
    <property type="match status" value="1"/>
</dbReference>
<dbReference type="InterPro" id="IPR055414">
    <property type="entry name" value="LRR_R13L4/SHOC2-like"/>
</dbReference>
<organism evidence="6 7">
    <name type="scientific">Panicum virgatum</name>
    <name type="common">Blackwell switchgrass</name>
    <dbReference type="NCBI Taxonomy" id="38727"/>
    <lineage>
        <taxon>Eukaryota</taxon>
        <taxon>Viridiplantae</taxon>
        <taxon>Streptophyta</taxon>
        <taxon>Embryophyta</taxon>
        <taxon>Tracheophyta</taxon>
        <taxon>Spermatophyta</taxon>
        <taxon>Magnoliopsida</taxon>
        <taxon>Liliopsida</taxon>
        <taxon>Poales</taxon>
        <taxon>Poaceae</taxon>
        <taxon>PACMAD clade</taxon>
        <taxon>Panicoideae</taxon>
        <taxon>Panicodae</taxon>
        <taxon>Paniceae</taxon>
        <taxon>Panicinae</taxon>
        <taxon>Panicum</taxon>
        <taxon>Panicum sect. Hiantes</taxon>
    </lineage>
</organism>
<evidence type="ECO:0008006" key="8">
    <source>
        <dbReference type="Google" id="ProtNLM"/>
    </source>
</evidence>
<name>A0A8T0PK72_PANVG</name>
<dbReference type="InterPro" id="IPR032675">
    <property type="entry name" value="LRR_dom_sf"/>
</dbReference>
<evidence type="ECO:0000256" key="2">
    <source>
        <dbReference type="ARBA" id="ARBA00022821"/>
    </source>
</evidence>
<dbReference type="PRINTS" id="PR00364">
    <property type="entry name" value="DISEASERSIST"/>
</dbReference>
<dbReference type="Pfam" id="PF23559">
    <property type="entry name" value="WHD_DRP"/>
    <property type="match status" value="1"/>
</dbReference>
<dbReference type="InterPro" id="IPR058922">
    <property type="entry name" value="WHD_DRP"/>
</dbReference>
<evidence type="ECO:0000259" key="3">
    <source>
        <dbReference type="Pfam" id="PF00931"/>
    </source>
</evidence>
<evidence type="ECO:0000313" key="7">
    <source>
        <dbReference type="Proteomes" id="UP000823388"/>
    </source>
</evidence>
<keyword evidence="7" id="KW-1185">Reference proteome</keyword>
<dbReference type="Gene3D" id="3.40.50.300">
    <property type="entry name" value="P-loop containing nucleotide triphosphate hydrolases"/>
    <property type="match status" value="1"/>
</dbReference>
<protein>
    <recommendedName>
        <fullName evidence="8">NB-ARC domain-containing protein</fullName>
    </recommendedName>
</protein>
<dbReference type="EMBL" id="CM029052">
    <property type="protein sequence ID" value="KAG2558694.1"/>
    <property type="molecule type" value="Genomic_DNA"/>
</dbReference>
<feature type="domain" description="NB-ARC" evidence="3">
    <location>
        <begin position="114"/>
        <end position="271"/>
    </location>
</feature>
<keyword evidence="2" id="KW-0611">Plant defense</keyword>
<dbReference type="Proteomes" id="UP000823388">
    <property type="component" value="Chromosome 8N"/>
</dbReference>
<dbReference type="AlphaFoldDB" id="A0A8T0PK72"/>
<dbReference type="InterPro" id="IPR027417">
    <property type="entry name" value="P-loop_NTPase"/>
</dbReference>
<dbReference type="InterPro" id="IPR002182">
    <property type="entry name" value="NB-ARC"/>
</dbReference>
<comment type="caution">
    <text evidence="6">The sequence shown here is derived from an EMBL/GenBank/DDBJ whole genome shotgun (WGS) entry which is preliminary data.</text>
</comment>
<sequence length="851" mass="96326">MPVWDRIRAYLPDTKHGSRIVVSTHQLEIASLCTGNPYQVSELGQFSEDHYVLVFFKDHNAQHSEGFLRDEVKYQKRSSFVREVANDWKNNCFLVGRDREVHELGEMIRDCFYRNEAYVVSVCGTAGVGKSSIVQAVYNHFVANRNHGMFERFGWVSGSHPLDPMDFSQRLLLDMEAGESSYVEVPTRYAIEACTDVLCRYRCLIVIDGLQFKEDWYSIYHNILNLSNMCGICIIVITTEDSFLEGARSADRVFHIKPLEDDIAFDLFRKVLPFETVMNENVLEEVKSLLSKCGGLPKQIIALASHLGPLLQRPRGIQERDRARLTANFMHELAMAKRDSMQSIFALMRSSFEGCPQLLRRCIFYLRIFPENSYIRRRRLVRRWMAEGYSKSIGSHSLEDDAEKLFDKIAALGMIQQAQRMTAMADVMRTAPWQVNYLFLEYIISWQEEEKIFLPLEVSVLEGRCSLSTGRIGQHLSIGNSWERDEFVFDSLDSSRLRSLTVYGGWRSFFISNKMRVLRVLDLEGSSNLNDGDLDQIGEMVPHLKFLSLRRCTPISQLPDSLGLLKQLQTLDIRYSSIVVLPKCIVNLRKLQHLSAGTVRWDSIIPDVSLPAAGQLSRLSRSRARHLVPWLSKLFRSESVSSHNGGVKVPGGIATLKALHTLSVVDANASGGGSLLGDLKMLSQLRKLGVSGITEENTRIWDLRFPPNTIKLSLEMAMDWIPRHIIQAAGKLQSLDTLRIKGIGGELEFEGSGGLDEGSSSFAGPFGELKVLQIDFRGDSSLRFEPGSMRKLEQLKVILGRGGSRLRVDGIVCLISLKQVWVKGPLDVEHREQLVRQLDLHGGRPVLKLEE</sequence>
<dbReference type="Pfam" id="PF23598">
    <property type="entry name" value="LRR_14"/>
    <property type="match status" value="1"/>
</dbReference>
<proteinExistence type="predicted"/>
<dbReference type="Gene3D" id="3.80.10.10">
    <property type="entry name" value="Ribonuclease Inhibitor"/>
    <property type="match status" value="1"/>
</dbReference>